<dbReference type="RefSeq" id="WP_163753161.1">
    <property type="nucleotide sequence ID" value="NZ_BLKW01000002.1"/>
</dbReference>
<name>A0A7I9XRQ9_9MYCO</name>
<dbReference type="Proteomes" id="UP000465361">
    <property type="component" value="Unassembled WGS sequence"/>
</dbReference>
<evidence type="ECO:0000313" key="1">
    <source>
        <dbReference type="EMBL" id="GFG72681.1"/>
    </source>
</evidence>
<reference evidence="1 2" key="1">
    <citation type="journal article" date="2019" name="Emerg. Microbes Infect.">
        <title>Comprehensive subspecies identification of 175 nontuberculous mycobacteria species based on 7547 genomic profiles.</title>
        <authorList>
            <person name="Matsumoto Y."/>
            <person name="Kinjo T."/>
            <person name="Motooka D."/>
            <person name="Nabeya D."/>
            <person name="Jung N."/>
            <person name="Uechi K."/>
            <person name="Horii T."/>
            <person name="Iida T."/>
            <person name="Fujita J."/>
            <person name="Nakamura S."/>
        </authorList>
    </citation>
    <scope>NUCLEOTIDE SEQUENCE [LARGE SCALE GENOMIC DNA]</scope>
    <source>
        <strain evidence="1 2">JCM 17322</strain>
    </source>
</reference>
<sequence>MFAAISAGWDTNGYPAAQLTFYHGMPWRLFKDVFGQLASLIRRGVLYTDYLDEIKVIDNAEIRCRIDVRWRRAPRRSAYDIDPTQNS</sequence>
<dbReference type="AlphaFoldDB" id="A0A7I9XRQ9"/>
<evidence type="ECO:0000313" key="2">
    <source>
        <dbReference type="Proteomes" id="UP000465361"/>
    </source>
</evidence>
<comment type="caution">
    <text evidence="1">The sequence shown here is derived from an EMBL/GenBank/DDBJ whole genome shotgun (WGS) entry which is preliminary data.</text>
</comment>
<accession>A0A7I9XRQ9</accession>
<gene>
    <name evidence="1" type="ORF">MBOT_00460</name>
</gene>
<dbReference type="EMBL" id="BLKW01000002">
    <property type="protein sequence ID" value="GFG72681.1"/>
    <property type="molecule type" value="Genomic_DNA"/>
</dbReference>
<protein>
    <submittedName>
        <fullName evidence="1">Uncharacterized protein</fullName>
    </submittedName>
</protein>
<keyword evidence="2" id="KW-1185">Reference proteome</keyword>
<organism evidence="1 2">
    <name type="scientific">Mycobacterium botniense</name>
    <dbReference type="NCBI Taxonomy" id="84962"/>
    <lineage>
        <taxon>Bacteria</taxon>
        <taxon>Bacillati</taxon>
        <taxon>Actinomycetota</taxon>
        <taxon>Actinomycetes</taxon>
        <taxon>Mycobacteriales</taxon>
        <taxon>Mycobacteriaceae</taxon>
        <taxon>Mycobacterium</taxon>
    </lineage>
</organism>
<proteinExistence type="predicted"/>